<dbReference type="Pfam" id="PF09492">
    <property type="entry name" value="Pec_lyase"/>
    <property type="match status" value="1"/>
</dbReference>
<evidence type="ECO:0000313" key="2">
    <source>
        <dbReference type="Proteomes" id="UP000032900"/>
    </source>
</evidence>
<dbReference type="Proteomes" id="UP000032900">
    <property type="component" value="Unassembled WGS sequence"/>
</dbReference>
<dbReference type="AlphaFoldDB" id="A0A0E9LSA4"/>
<organism evidence="1 2">
    <name type="scientific">Geofilum rubicundum JCM 15548</name>
    <dbReference type="NCBI Taxonomy" id="1236989"/>
    <lineage>
        <taxon>Bacteria</taxon>
        <taxon>Pseudomonadati</taxon>
        <taxon>Bacteroidota</taxon>
        <taxon>Bacteroidia</taxon>
        <taxon>Marinilabiliales</taxon>
        <taxon>Marinilabiliaceae</taxon>
        <taxon>Geofilum</taxon>
    </lineage>
</organism>
<dbReference type="NCBIfam" id="TIGR02474">
    <property type="entry name" value="pec_lyase"/>
    <property type="match status" value="1"/>
</dbReference>
<dbReference type="InterPro" id="IPR012669">
    <property type="entry name" value="Pectate_lyase"/>
</dbReference>
<dbReference type="RefSeq" id="WP_062128764.1">
    <property type="nucleotide sequence ID" value="NZ_BAZW01000092.1"/>
</dbReference>
<sequence>MKIFLVILGWLTVLFTGVAGQDKDYLDKNWKEVSTKMPEKWYGSDAALAVAENVLLCQKEIGGWAKNEPYHHPMSEKDKALVIAARHEAGATIDNGATTMEMRFLAKVYDQQGGEVIKEGFVKGLDYLLEAQYDNGGWPQFYPKRGEGHYSAAITYNDNAMVNVMVLLKEVYEGHKDFKALTLSAELKDRARAAIDKGVTCILNTQIIVEGKPTVWCAQHDAETLEPVKARSYELPSFSGGESTGVVLLLMSIENPTDEVVAAVKGAVEWFETYKIEGLRIQWFEDEGGDPDRMVVKDPDATPLWGRFYDLEKVVPFFCDRDGIKKWSMAEIGRERRTGYGWYTDKPSAVLKKYPEWRKKVGLNEPL</sequence>
<gene>
    <name evidence="1" type="ORF">JCM15548_14590</name>
</gene>
<dbReference type="EMBL" id="BAZW01000092">
    <property type="protein sequence ID" value="GAO27740.1"/>
    <property type="molecule type" value="Genomic_DNA"/>
</dbReference>
<dbReference type="SUPFAM" id="SSF81853">
    <property type="entry name" value="Family 10 polysaccharide lyase"/>
    <property type="match status" value="1"/>
</dbReference>
<proteinExistence type="predicted"/>
<evidence type="ECO:0000313" key="1">
    <source>
        <dbReference type="EMBL" id="GAO27740.1"/>
    </source>
</evidence>
<dbReference type="OrthoDB" id="9804686at2"/>
<accession>A0A0E9LSA4</accession>
<comment type="caution">
    <text evidence="1">The sequence shown here is derived from an EMBL/GenBank/DDBJ whole genome shotgun (WGS) entry which is preliminary data.</text>
</comment>
<dbReference type="Gene3D" id="1.50.10.20">
    <property type="match status" value="1"/>
</dbReference>
<protein>
    <submittedName>
        <fullName evidence="1">Rhamnogalacturonan acetylesterase</fullName>
    </submittedName>
</protein>
<keyword evidence="2" id="KW-1185">Reference proteome</keyword>
<name>A0A0E9LSA4_9BACT</name>
<dbReference type="STRING" id="1236989.JCM15548_14590"/>
<reference evidence="1 2" key="1">
    <citation type="journal article" date="2015" name="Microbes Environ.">
        <title>Distribution and evolution of nitrogen fixation genes in the phylum bacteroidetes.</title>
        <authorList>
            <person name="Inoue J."/>
            <person name="Oshima K."/>
            <person name="Suda W."/>
            <person name="Sakamoto M."/>
            <person name="Iino T."/>
            <person name="Noda S."/>
            <person name="Hongoh Y."/>
            <person name="Hattori M."/>
            <person name="Ohkuma M."/>
        </authorList>
    </citation>
    <scope>NUCLEOTIDE SEQUENCE [LARGE SCALE GENOMIC DNA]</scope>
    <source>
        <strain evidence="1">JCM 15548</strain>
    </source>
</reference>